<dbReference type="InterPro" id="IPR010982">
    <property type="entry name" value="Lambda_DNA-bd_dom_sf"/>
</dbReference>
<dbReference type="RefSeq" id="WP_390318920.1">
    <property type="nucleotide sequence ID" value="NZ_JBHSPB010000015.1"/>
</dbReference>
<evidence type="ECO:0000313" key="2">
    <source>
        <dbReference type="EMBL" id="MFC5723023.1"/>
    </source>
</evidence>
<reference evidence="3" key="1">
    <citation type="journal article" date="2019" name="Int. J. Syst. Evol. Microbiol.">
        <title>The Global Catalogue of Microorganisms (GCM) 10K type strain sequencing project: providing services to taxonomists for standard genome sequencing and annotation.</title>
        <authorList>
            <consortium name="The Broad Institute Genomics Platform"/>
            <consortium name="The Broad Institute Genome Sequencing Center for Infectious Disease"/>
            <person name="Wu L."/>
            <person name="Ma J."/>
        </authorList>
    </citation>
    <scope>NUCLEOTIDE SEQUENCE [LARGE SCALE GENOMIC DNA]</scope>
    <source>
        <strain evidence="3">CGMCC 4.7304</strain>
    </source>
</reference>
<gene>
    <name evidence="2" type="ORF">ACFP1Z_22915</name>
</gene>
<evidence type="ECO:0000259" key="1">
    <source>
        <dbReference type="SMART" id="SM00530"/>
    </source>
</evidence>
<dbReference type="Pfam" id="PF19054">
    <property type="entry name" value="DUF5753"/>
    <property type="match status" value="1"/>
</dbReference>
<dbReference type="EMBL" id="JBHSPB010000015">
    <property type="protein sequence ID" value="MFC5723023.1"/>
    <property type="molecule type" value="Genomic_DNA"/>
</dbReference>
<evidence type="ECO:0000313" key="3">
    <source>
        <dbReference type="Proteomes" id="UP001596083"/>
    </source>
</evidence>
<comment type="caution">
    <text evidence="2">The sequence shown here is derived from an EMBL/GenBank/DDBJ whole genome shotgun (WGS) entry which is preliminary data.</text>
</comment>
<keyword evidence="3" id="KW-1185">Reference proteome</keyword>
<organism evidence="2 3">
    <name type="scientific">Streptomyces gamaensis</name>
    <dbReference type="NCBI Taxonomy" id="1763542"/>
    <lineage>
        <taxon>Bacteria</taxon>
        <taxon>Bacillati</taxon>
        <taxon>Actinomycetota</taxon>
        <taxon>Actinomycetes</taxon>
        <taxon>Kitasatosporales</taxon>
        <taxon>Streptomycetaceae</taxon>
        <taxon>Streptomyces</taxon>
    </lineage>
</organism>
<sequence length="279" mass="30109">MPPAKELDPSASPQALYGAELRHLRETAGLSQTDLGKLVLCSGAFIGQLEAGTRRMPPDLAQRLDVGLGTNGFFERHCGAMRKSKHADYFAEAAELEPYAKSICTYAQTFVPGLLQTEEYARAVTSAAMPVAPIAQVDRLVSGRLERARILDHPTTPSFWAILDENVLRRCVGGPATMAGQLMHIAETVRRRRVLIQVLPLAAGAHALMGGMATVMAFPDDAPVVYTEGQHTGQLLDDPALVARYMESYDLVRAAALPPEASLALIESTAEDYTHANDA</sequence>
<dbReference type="CDD" id="cd00093">
    <property type="entry name" value="HTH_XRE"/>
    <property type="match status" value="1"/>
</dbReference>
<protein>
    <submittedName>
        <fullName evidence="2">Helix-turn-helix domain-containing protein</fullName>
    </submittedName>
</protein>
<name>A0ABW0Z5F0_9ACTN</name>
<feature type="domain" description="HTH cro/C1-type" evidence="1">
    <location>
        <begin position="20"/>
        <end position="75"/>
    </location>
</feature>
<dbReference type="Pfam" id="PF13560">
    <property type="entry name" value="HTH_31"/>
    <property type="match status" value="1"/>
</dbReference>
<dbReference type="SUPFAM" id="SSF47413">
    <property type="entry name" value="lambda repressor-like DNA-binding domains"/>
    <property type="match status" value="1"/>
</dbReference>
<dbReference type="Gene3D" id="1.10.260.40">
    <property type="entry name" value="lambda repressor-like DNA-binding domains"/>
    <property type="match status" value="1"/>
</dbReference>
<accession>A0ABW0Z5F0</accession>
<dbReference type="SMART" id="SM00530">
    <property type="entry name" value="HTH_XRE"/>
    <property type="match status" value="1"/>
</dbReference>
<dbReference type="InterPro" id="IPR043917">
    <property type="entry name" value="DUF5753"/>
</dbReference>
<dbReference type="Proteomes" id="UP001596083">
    <property type="component" value="Unassembled WGS sequence"/>
</dbReference>
<proteinExistence type="predicted"/>
<dbReference type="InterPro" id="IPR001387">
    <property type="entry name" value="Cro/C1-type_HTH"/>
</dbReference>